<name>A0A8S0R2D7_OLEEU</name>
<dbReference type="AlphaFoldDB" id="A0A8S0R2D7"/>
<protein>
    <recommendedName>
        <fullName evidence="1">Sieve element occlusion C-terminal domain-containing protein</fullName>
    </recommendedName>
</protein>
<comment type="caution">
    <text evidence="2">The sequence shown here is derived from an EMBL/GenBank/DDBJ whole genome shotgun (WGS) entry which is preliminary data.</text>
</comment>
<organism evidence="2 3">
    <name type="scientific">Olea europaea subsp. europaea</name>
    <dbReference type="NCBI Taxonomy" id="158383"/>
    <lineage>
        <taxon>Eukaryota</taxon>
        <taxon>Viridiplantae</taxon>
        <taxon>Streptophyta</taxon>
        <taxon>Embryophyta</taxon>
        <taxon>Tracheophyta</taxon>
        <taxon>Spermatophyta</taxon>
        <taxon>Magnoliopsida</taxon>
        <taxon>eudicotyledons</taxon>
        <taxon>Gunneridae</taxon>
        <taxon>Pentapetalae</taxon>
        <taxon>asterids</taxon>
        <taxon>lamiids</taxon>
        <taxon>Lamiales</taxon>
        <taxon>Oleaceae</taxon>
        <taxon>Oleeae</taxon>
        <taxon>Olea</taxon>
    </lineage>
</organism>
<evidence type="ECO:0000313" key="2">
    <source>
        <dbReference type="EMBL" id="CAA2972649.1"/>
    </source>
</evidence>
<dbReference type="InterPro" id="IPR027944">
    <property type="entry name" value="SEO_C"/>
</dbReference>
<dbReference type="EMBL" id="CACTIH010002061">
    <property type="protein sequence ID" value="CAA2972649.1"/>
    <property type="molecule type" value="Genomic_DNA"/>
</dbReference>
<evidence type="ECO:0000259" key="1">
    <source>
        <dbReference type="Pfam" id="PF14577"/>
    </source>
</evidence>
<dbReference type="Proteomes" id="UP000594638">
    <property type="component" value="Unassembled WGS sequence"/>
</dbReference>
<keyword evidence="3" id="KW-1185">Reference proteome</keyword>
<dbReference type="PANTHER" id="PTHR33232:SF20">
    <property type="entry name" value="PROTEIN SIEVE ELEMENT OCCLUSION B-LIKE"/>
    <property type="match status" value="1"/>
</dbReference>
<gene>
    <name evidence="2" type="ORF">OLEA9_A042853</name>
</gene>
<accession>A0A8S0R2D7</accession>
<dbReference type="OrthoDB" id="1740756at2759"/>
<dbReference type="GO" id="GO:0010088">
    <property type="term" value="P:phloem development"/>
    <property type="evidence" value="ECO:0007669"/>
    <property type="project" value="InterPro"/>
</dbReference>
<proteinExistence type="predicted"/>
<dbReference type="PANTHER" id="PTHR33232">
    <property type="entry name" value="PROTEIN SIEVE ELEMENT OCCLUSION B-LIKE"/>
    <property type="match status" value="1"/>
</dbReference>
<dbReference type="Gramene" id="OE9A042853T1">
    <property type="protein sequence ID" value="OE9A042853C1"/>
    <property type="gene ID" value="OE9A042853"/>
</dbReference>
<evidence type="ECO:0000313" key="3">
    <source>
        <dbReference type="Proteomes" id="UP000594638"/>
    </source>
</evidence>
<sequence length="236" mass="27774">MNIRIGKLFSYTYATYKMSCLLLFLIQIKDEKTICLYGGEDIDWIRQFTTTVRNIANTLRVPLEMIYVGKSNPKDKVRRCHEIIDREKLSHIFPLKDYYDYVWYFWVRLASMWNSKIQHGMTVKIDKIMQEIFTMLTYDGSEQGWAVFSRGIYDMTKGKCDILLTVLDNFRQWQEKVDHPAKFVPVLDAEISGVHLEHYCNRLILPGQTGCISKRVVCSECGRTMDKYVMYCCCTD</sequence>
<dbReference type="Pfam" id="PF14577">
    <property type="entry name" value="SEO_C"/>
    <property type="match status" value="1"/>
</dbReference>
<reference evidence="2 3" key="1">
    <citation type="submission" date="2019-12" db="EMBL/GenBank/DDBJ databases">
        <authorList>
            <person name="Alioto T."/>
            <person name="Alioto T."/>
            <person name="Gomez Garrido J."/>
        </authorList>
    </citation>
    <scope>NUCLEOTIDE SEQUENCE [LARGE SCALE GENOMIC DNA]</scope>
</reference>
<dbReference type="InterPro" id="IPR039299">
    <property type="entry name" value="SEOA"/>
</dbReference>
<feature type="domain" description="Sieve element occlusion C-terminal" evidence="1">
    <location>
        <begin position="26"/>
        <end position="235"/>
    </location>
</feature>